<keyword evidence="9 21" id="KW-0418">Kinase</keyword>
<dbReference type="Proteomes" id="UP000315103">
    <property type="component" value="Unassembled WGS sequence"/>
</dbReference>
<keyword evidence="14 18" id="KW-0472">Membrane</keyword>
<feature type="domain" description="Histidine kinase" evidence="19">
    <location>
        <begin position="243"/>
        <end position="459"/>
    </location>
</feature>
<protein>
    <recommendedName>
        <fullName evidence="16">Heme sensor protein HssS</fullName>
        <ecNumber evidence="3">2.7.13.3</ecNumber>
    </recommendedName>
</protein>
<evidence type="ECO:0000256" key="16">
    <source>
        <dbReference type="ARBA" id="ARBA00040841"/>
    </source>
</evidence>
<evidence type="ECO:0000256" key="2">
    <source>
        <dbReference type="ARBA" id="ARBA00004651"/>
    </source>
</evidence>
<keyword evidence="11 18" id="KW-1133">Transmembrane helix</keyword>
<dbReference type="FunFam" id="3.30.565.10:FF:000006">
    <property type="entry name" value="Sensor histidine kinase WalK"/>
    <property type="match status" value="1"/>
</dbReference>
<dbReference type="Gene3D" id="6.10.340.10">
    <property type="match status" value="1"/>
</dbReference>
<keyword evidence="5" id="KW-0597">Phosphoprotein</keyword>
<dbReference type="Pfam" id="PF00672">
    <property type="entry name" value="HAMP"/>
    <property type="match status" value="1"/>
</dbReference>
<dbReference type="GO" id="GO:0000155">
    <property type="term" value="F:phosphorelay sensor kinase activity"/>
    <property type="evidence" value="ECO:0007669"/>
    <property type="project" value="InterPro"/>
</dbReference>
<dbReference type="InterPro" id="IPR003661">
    <property type="entry name" value="HisK_dim/P_dom"/>
</dbReference>
<evidence type="ECO:0000256" key="13">
    <source>
        <dbReference type="ARBA" id="ARBA00023026"/>
    </source>
</evidence>
<dbReference type="CDD" id="cd06225">
    <property type="entry name" value="HAMP"/>
    <property type="match status" value="1"/>
</dbReference>
<reference evidence="21 22" key="1">
    <citation type="submission" date="2019-07" db="EMBL/GenBank/DDBJ databases">
        <title>Salinicoccus cyprini sp. nov., isolated from gastro-intestinal tract of mirror carp, Cyprinus carpio var. specularis, collected from Gobind Sagar Reservoir, Himachal Pradesh, India.</title>
        <authorList>
            <person name="Talwar C."/>
            <person name="Singh A.K."/>
            <person name="Lal R."/>
            <person name="Negi R.K."/>
        </authorList>
    </citation>
    <scope>NUCLEOTIDE SEQUENCE [LARGE SCALE GENOMIC DNA]</scope>
    <source>
        <strain evidence="21 22">CT19</strain>
    </source>
</reference>
<comment type="function">
    <text evidence="15">Member of the two-component regulatory system HssS/HssR involved in intracellular heme homeostasis and tempering of staphylococcal virulence. HssS functions as a heme sensor histidine kinase which is autophosphorylated at a histidine residue and transfers its phosphate group to an aspartate residue of HssR. HssR/HssS activates the expression of hrtAB, an efflux pump, in response to extracellular heme, hemin, hemoglobin or blood.</text>
</comment>
<dbReference type="InterPro" id="IPR036097">
    <property type="entry name" value="HisK_dim/P_sf"/>
</dbReference>
<evidence type="ECO:0000256" key="14">
    <source>
        <dbReference type="ARBA" id="ARBA00023136"/>
    </source>
</evidence>
<name>A0A558ASE6_9STAP</name>
<dbReference type="InterPro" id="IPR003594">
    <property type="entry name" value="HATPase_dom"/>
</dbReference>
<evidence type="ECO:0000256" key="9">
    <source>
        <dbReference type="ARBA" id="ARBA00022777"/>
    </source>
</evidence>
<dbReference type="InterPro" id="IPR050398">
    <property type="entry name" value="HssS/ArlS-like"/>
</dbReference>
<dbReference type="CDD" id="cd00082">
    <property type="entry name" value="HisKA"/>
    <property type="match status" value="1"/>
</dbReference>
<dbReference type="PROSITE" id="PS50885">
    <property type="entry name" value="HAMP"/>
    <property type="match status" value="1"/>
</dbReference>
<comment type="subcellular location">
    <subcellularLocation>
        <location evidence="2">Cell membrane</location>
        <topology evidence="2">Multi-pass membrane protein</topology>
    </subcellularLocation>
</comment>
<evidence type="ECO:0000256" key="1">
    <source>
        <dbReference type="ARBA" id="ARBA00000085"/>
    </source>
</evidence>
<evidence type="ECO:0000256" key="17">
    <source>
        <dbReference type="SAM" id="Coils"/>
    </source>
</evidence>
<dbReference type="FunFam" id="1.10.287.130:FF:000001">
    <property type="entry name" value="Two-component sensor histidine kinase"/>
    <property type="match status" value="1"/>
</dbReference>
<keyword evidence="8" id="KW-0547">Nucleotide-binding</keyword>
<dbReference type="Gene3D" id="3.30.565.10">
    <property type="entry name" value="Histidine kinase-like ATPase, C-terminal domain"/>
    <property type="match status" value="1"/>
</dbReference>
<evidence type="ECO:0000256" key="10">
    <source>
        <dbReference type="ARBA" id="ARBA00022840"/>
    </source>
</evidence>
<dbReference type="RefSeq" id="WP_145290293.1">
    <property type="nucleotide sequence ID" value="NZ_VMSJ01000005.1"/>
</dbReference>
<evidence type="ECO:0000256" key="8">
    <source>
        <dbReference type="ARBA" id="ARBA00022741"/>
    </source>
</evidence>
<dbReference type="InterPro" id="IPR005467">
    <property type="entry name" value="His_kinase_dom"/>
</dbReference>
<evidence type="ECO:0000256" key="12">
    <source>
        <dbReference type="ARBA" id="ARBA00023012"/>
    </source>
</evidence>
<feature type="domain" description="HAMP" evidence="20">
    <location>
        <begin position="183"/>
        <end position="235"/>
    </location>
</feature>
<dbReference type="EMBL" id="VMSJ01000005">
    <property type="protein sequence ID" value="TVT27116.1"/>
    <property type="molecule type" value="Genomic_DNA"/>
</dbReference>
<keyword evidence="12" id="KW-0902">Two-component regulatory system</keyword>
<keyword evidence="6" id="KW-0808">Transferase</keyword>
<keyword evidence="10" id="KW-0067">ATP-binding</keyword>
<keyword evidence="17" id="KW-0175">Coiled coil</keyword>
<evidence type="ECO:0000313" key="21">
    <source>
        <dbReference type="EMBL" id="TVT27116.1"/>
    </source>
</evidence>
<dbReference type="GO" id="GO:0005886">
    <property type="term" value="C:plasma membrane"/>
    <property type="evidence" value="ECO:0007669"/>
    <property type="project" value="UniProtKB-SubCell"/>
</dbReference>
<gene>
    <name evidence="21" type="ORF">FO441_11530</name>
</gene>
<evidence type="ECO:0000256" key="5">
    <source>
        <dbReference type="ARBA" id="ARBA00022553"/>
    </source>
</evidence>
<feature type="coiled-coil region" evidence="17">
    <location>
        <begin position="216"/>
        <end position="243"/>
    </location>
</feature>
<evidence type="ECO:0000256" key="18">
    <source>
        <dbReference type="SAM" id="Phobius"/>
    </source>
</evidence>
<dbReference type="GO" id="GO:0005524">
    <property type="term" value="F:ATP binding"/>
    <property type="evidence" value="ECO:0007669"/>
    <property type="project" value="UniProtKB-KW"/>
</dbReference>
<keyword evidence="4" id="KW-1003">Cell membrane</keyword>
<dbReference type="PRINTS" id="PR00344">
    <property type="entry name" value="BCTRLSENSOR"/>
</dbReference>
<dbReference type="PROSITE" id="PS50109">
    <property type="entry name" value="HIS_KIN"/>
    <property type="match status" value="1"/>
</dbReference>
<keyword evidence="7 18" id="KW-0812">Transmembrane</keyword>
<dbReference type="InterPro" id="IPR003660">
    <property type="entry name" value="HAMP_dom"/>
</dbReference>
<keyword evidence="13" id="KW-0843">Virulence</keyword>
<feature type="transmembrane region" description="Helical" evidence="18">
    <location>
        <begin position="163"/>
        <end position="185"/>
    </location>
</feature>
<proteinExistence type="predicted"/>
<evidence type="ECO:0000256" key="4">
    <source>
        <dbReference type="ARBA" id="ARBA00022475"/>
    </source>
</evidence>
<dbReference type="InterPro" id="IPR004358">
    <property type="entry name" value="Sig_transdc_His_kin-like_C"/>
</dbReference>
<evidence type="ECO:0000313" key="22">
    <source>
        <dbReference type="Proteomes" id="UP000315103"/>
    </source>
</evidence>
<dbReference type="SMART" id="SM00304">
    <property type="entry name" value="HAMP"/>
    <property type="match status" value="1"/>
</dbReference>
<organism evidence="21 22">
    <name type="scientific">Salinicoccus cyprini</name>
    <dbReference type="NCBI Taxonomy" id="2493691"/>
    <lineage>
        <taxon>Bacteria</taxon>
        <taxon>Bacillati</taxon>
        <taxon>Bacillota</taxon>
        <taxon>Bacilli</taxon>
        <taxon>Bacillales</taxon>
        <taxon>Staphylococcaceae</taxon>
        <taxon>Salinicoccus</taxon>
    </lineage>
</organism>
<dbReference type="Pfam" id="PF02518">
    <property type="entry name" value="HATPase_c"/>
    <property type="match status" value="1"/>
</dbReference>
<dbReference type="SMART" id="SM00388">
    <property type="entry name" value="HisKA"/>
    <property type="match status" value="1"/>
</dbReference>
<comment type="caution">
    <text evidence="21">The sequence shown here is derived from an EMBL/GenBank/DDBJ whole genome shotgun (WGS) entry which is preliminary data.</text>
</comment>
<dbReference type="PANTHER" id="PTHR45528">
    <property type="entry name" value="SENSOR HISTIDINE KINASE CPXA"/>
    <property type="match status" value="1"/>
</dbReference>
<dbReference type="EC" id="2.7.13.3" evidence="3"/>
<dbReference type="AlphaFoldDB" id="A0A558ASE6"/>
<feature type="transmembrane region" description="Helical" evidence="18">
    <location>
        <begin position="12"/>
        <end position="32"/>
    </location>
</feature>
<dbReference type="SMART" id="SM00387">
    <property type="entry name" value="HATPase_c"/>
    <property type="match status" value="1"/>
</dbReference>
<dbReference type="Pfam" id="PF00512">
    <property type="entry name" value="HisKA"/>
    <property type="match status" value="1"/>
</dbReference>
<evidence type="ECO:0000256" key="11">
    <source>
        <dbReference type="ARBA" id="ARBA00022989"/>
    </source>
</evidence>
<accession>A0A558ASE6</accession>
<evidence type="ECO:0000256" key="15">
    <source>
        <dbReference type="ARBA" id="ARBA00037219"/>
    </source>
</evidence>
<evidence type="ECO:0000256" key="7">
    <source>
        <dbReference type="ARBA" id="ARBA00022692"/>
    </source>
</evidence>
<keyword evidence="22" id="KW-1185">Reference proteome</keyword>
<sequence length="467" mass="52623">MLNKLSLKIGLLFFIVVITVEIILFSILYTNLVNDRVDDVMGDLLARGNTHRDVLEENYTPSTLEHVAIMESESDFIVAITDQEGVVVTSSNPMAPEMISVIRHTDNDQVPDEGVVLESDWAEKNFVATDSPIIMDGVHSGHVFMFANSNHIEKIISNLTQQFLIIGVITVILTIITVIVLSKVITQPLVGMKQATEALSRGNHEVELSTSRKDELGELATAITRLSKDLKRLKNERNEFLSNVSHELRTPLTYLKGYTDIINRDTTSEEDRTRYTQIIQEETEHLAGLIKTLFELAKIDQNEFAIKKEKVEFDALIQKIVERIYPAIEERSIEFSYFCPSNVVITIDSERIQQVLLNILDNAIKYTPRGNHVRLEVVQNKNDVLTVISDTGEGISEEDMPYIFERLYRAEKSRSRSKGGSGLGLTIAKEIVELHNGKMEVESEPGEGTVFNISLPKEDAYEKSIVD</sequence>
<evidence type="ECO:0000259" key="20">
    <source>
        <dbReference type="PROSITE" id="PS50885"/>
    </source>
</evidence>
<evidence type="ECO:0000256" key="3">
    <source>
        <dbReference type="ARBA" id="ARBA00012438"/>
    </source>
</evidence>
<dbReference type="InterPro" id="IPR036890">
    <property type="entry name" value="HATPase_C_sf"/>
</dbReference>
<dbReference type="SUPFAM" id="SSF55874">
    <property type="entry name" value="ATPase domain of HSP90 chaperone/DNA topoisomerase II/histidine kinase"/>
    <property type="match status" value="1"/>
</dbReference>
<dbReference type="Gene3D" id="1.10.287.130">
    <property type="match status" value="1"/>
</dbReference>
<evidence type="ECO:0000256" key="6">
    <source>
        <dbReference type="ARBA" id="ARBA00022679"/>
    </source>
</evidence>
<dbReference type="OrthoDB" id="9813151at2"/>
<dbReference type="PANTHER" id="PTHR45528:SF11">
    <property type="entry name" value="HISTIDINE KINASE"/>
    <property type="match status" value="1"/>
</dbReference>
<evidence type="ECO:0000259" key="19">
    <source>
        <dbReference type="PROSITE" id="PS50109"/>
    </source>
</evidence>
<comment type="catalytic activity">
    <reaction evidence="1">
        <text>ATP + protein L-histidine = ADP + protein N-phospho-L-histidine.</text>
        <dbReference type="EC" id="2.7.13.3"/>
    </reaction>
</comment>
<dbReference type="SUPFAM" id="SSF158472">
    <property type="entry name" value="HAMP domain-like"/>
    <property type="match status" value="1"/>
</dbReference>
<dbReference type="SUPFAM" id="SSF47384">
    <property type="entry name" value="Homodimeric domain of signal transducing histidine kinase"/>
    <property type="match status" value="1"/>
</dbReference>